<organism evidence="1 2">
    <name type="scientific">Dorcoceras hygrometricum</name>
    <dbReference type="NCBI Taxonomy" id="472368"/>
    <lineage>
        <taxon>Eukaryota</taxon>
        <taxon>Viridiplantae</taxon>
        <taxon>Streptophyta</taxon>
        <taxon>Embryophyta</taxon>
        <taxon>Tracheophyta</taxon>
        <taxon>Spermatophyta</taxon>
        <taxon>Magnoliopsida</taxon>
        <taxon>eudicotyledons</taxon>
        <taxon>Gunneridae</taxon>
        <taxon>Pentapetalae</taxon>
        <taxon>asterids</taxon>
        <taxon>lamiids</taxon>
        <taxon>Lamiales</taxon>
        <taxon>Gesneriaceae</taxon>
        <taxon>Didymocarpoideae</taxon>
        <taxon>Trichosporeae</taxon>
        <taxon>Loxocarpinae</taxon>
        <taxon>Dorcoceras</taxon>
    </lineage>
</organism>
<accession>A0A2Z7CTS0</accession>
<proteinExistence type="predicted"/>
<reference evidence="1 2" key="1">
    <citation type="journal article" date="2015" name="Proc. Natl. Acad. Sci. U.S.A.">
        <title>The resurrection genome of Boea hygrometrica: A blueprint for survival of dehydration.</title>
        <authorList>
            <person name="Xiao L."/>
            <person name="Yang G."/>
            <person name="Zhang L."/>
            <person name="Yang X."/>
            <person name="Zhao S."/>
            <person name="Ji Z."/>
            <person name="Zhou Q."/>
            <person name="Hu M."/>
            <person name="Wang Y."/>
            <person name="Chen M."/>
            <person name="Xu Y."/>
            <person name="Jin H."/>
            <person name="Xiao X."/>
            <person name="Hu G."/>
            <person name="Bao F."/>
            <person name="Hu Y."/>
            <person name="Wan P."/>
            <person name="Li L."/>
            <person name="Deng X."/>
            <person name="Kuang T."/>
            <person name="Xiang C."/>
            <person name="Zhu J.K."/>
            <person name="Oliver M.J."/>
            <person name="He Y."/>
        </authorList>
    </citation>
    <scope>NUCLEOTIDE SEQUENCE [LARGE SCALE GENOMIC DNA]</scope>
    <source>
        <strain evidence="2">cv. XS01</strain>
    </source>
</reference>
<evidence type="ECO:0000313" key="1">
    <source>
        <dbReference type="EMBL" id="KZV49347.1"/>
    </source>
</evidence>
<gene>
    <name evidence="1" type="ORF">F511_09254</name>
</gene>
<dbReference type="AlphaFoldDB" id="A0A2Z7CTS0"/>
<sequence>MDQQMRKFRVTSWWFGKTVKEVERRRFVKLKRCVLEPATRGLRRDWFLLVATGADHSAGTSLATGAIPLRLMSACVYEIVTTQVLLAEPLGSLAFKMVQVRKLVEEQQMSACVYEIVTTQVLLAEPLGSLAFKMVQVRQLVDEQQVKLENQQMGGVVFIQGLRFPCLSCIVLNRL</sequence>
<protein>
    <submittedName>
        <fullName evidence="1">Uncharacterized protein</fullName>
    </submittedName>
</protein>
<name>A0A2Z7CTS0_9LAMI</name>
<dbReference type="EMBL" id="KQ993066">
    <property type="protein sequence ID" value="KZV49347.1"/>
    <property type="molecule type" value="Genomic_DNA"/>
</dbReference>
<dbReference type="Proteomes" id="UP000250235">
    <property type="component" value="Unassembled WGS sequence"/>
</dbReference>
<evidence type="ECO:0000313" key="2">
    <source>
        <dbReference type="Proteomes" id="UP000250235"/>
    </source>
</evidence>
<keyword evidence="2" id="KW-1185">Reference proteome</keyword>